<feature type="domain" description="F-box" evidence="2">
    <location>
        <begin position="34"/>
        <end position="63"/>
    </location>
</feature>
<evidence type="ECO:0000313" key="3">
    <source>
        <dbReference type="EMBL" id="CAD7625647.1"/>
    </source>
</evidence>
<reference evidence="3" key="1">
    <citation type="submission" date="2020-11" db="EMBL/GenBank/DDBJ databases">
        <authorList>
            <person name="Tran Van P."/>
        </authorList>
    </citation>
    <scope>NUCLEOTIDE SEQUENCE</scope>
</reference>
<dbReference type="AlphaFoldDB" id="A0A7R9PZ46"/>
<dbReference type="EMBL" id="OC857791">
    <property type="protein sequence ID" value="CAD7625647.1"/>
    <property type="molecule type" value="Genomic_DNA"/>
</dbReference>
<accession>A0A7R9PZ46</accession>
<dbReference type="InterPro" id="IPR032675">
    <property type="entry name" value="LRR_dom_sf"/>
</dbReference>
<gene>
    <name evidence="3" type="ORF">OSB1V03_LOCUS6080</name>
</gene>
<feature type="region of interest" description="Disordered" evidence="1">
    <location>
        <begin position="1"/>
        <end position="21"/>
    </location>
</feature>
<keyword evidence="4" id="KW-1185">Reference proteome</keyword>
<dbReference type="Gene3D" id="3.80.10.10">
    <property type="entry name" value="Ribonuclease Inhibitor"/>
    <property type="match status" value="1"/>
</dbReference>
<dbReference type="Pfam" id="PF00646">
    <property type="entry name" value="F-box"/>
    <property type="match status" value="1"/>
</dbReference>
<protein>
    <recommendedName>
        <fullName evidence="2">F-box domain-containing protein</fullName>
    </recommendedName>
</protein>
<name>A0A7R9PZ46_9ACAR</name>
<dbReference type="OrthoDB" id="6532759at2759"/>
<sequence length="428" mass="49236">MEHKKTSLESIDDGNEDNKQPKIYAKNSMNRFGDDMYGLILSYLSLEDRFQLECVSKQFQRTVFGSVVFIDITDQFDGESKTCFTAIIEMLAKKCPNIETIDFRGMIIECEEHIPEVLRLFRDNCLNLREVYCNLVENTAQMYRQFGPLVTQIDCNKLSDTVVDTTSGHQLANNLKTFKCNHYNTEDKQLFTAFVAHNQCLKSLNIVDIYDLNDTLPELAVQLSRLTQLRELTLGLVFDVLNVLDDKMQTSAAVNQCLRTIGVNCKQLNRLSLELISVETEPAFQISLDSLRVYRQLKRLRITADEVIDDRLLDPLRHCKRLTHLELCLWRMKANVLKDLHIKCPRLQYLFIRDFNSIIDAECLSHLSRLPALQTLVIDGKDCGDDSKVCGEESNYLSDNDLNAVLSSSPKLKTIEIRVNNGKKFYYK</sequence>
<proteinExistence type="predicted"/>
<evidence type="ECO:0000256" key="1">
    <source>
        <dbReference type="SAM" id="MobiDB-lite"/>
    </source>
</evidence>
<evidence type="ECO:0000259" key="2">
    <source>
        <dbReference type="Pfam" id="PF00646"/>
    </source>
</evidence>
<organism evidence="3">
    <name type="scientific">Medioppia subpectinata</name>
    <dbReference type="NCBI Taxonomy" id="1979941"/>
    <lineage>
        <taxon>Eukaryota</taxon>
        <taxon>Metazoa</taxon>
        <taxon>Ecdysozoa</taxon>
        <taxon>Arthropoda</taxon>
        <taxon>Chelicerata</taxon>
        <taxon>Arachnida</taxon>
        <taxon>Acari</taxon>
        <taxon>Acariformes</taxon>
        <taxon>Sarcoptiformes</taxon>
        <taxon>Oribatida</taxon>
        <taxon>Brachypylina</taxon>
        <taxon>Oppioidea</taxon>
        <taxon>Oppiidae</taxon>
        <taxon>Medioppia</taxon>
    </lineage>
</organism>
<dbReference type="PANTHER" id="PTHR16134:SF119">
    <property type="entry name" value="AT02038P-RELATED"/>
    <property type="match status" value="1"/>
</dbReference>
<dbReference type="SUPFAM" id="SSF52047">
    <property type="entry name" value="RNI-like"/>
    <property type="match status" value="1"/>
</dbReference>
<evidence type="ECO:0000313" key="4">
    <source>
        <dbReference type="Proteomes" id="UP000759131"/>
    </source>
</evidence>
<dbReference type="Proteomes" id="UP000759131">
    <property type="component" value="Unassembled WGS sequence"/>
</dbReference>
<dbReference type="InterPro" id="IPR001810">
    <property type="entry name" value="F-box_dom"/>
</dbReference>
<dbReference type="PANTHER" id="PTHR16134">
    <property type="entry name" value="F-BOX/TPR REPEAT PROTEIN POF3"/>
    <property type="match status" value="1"/>
</dbReference>
<dbReference type="EMBL" id="CAJPIZ010003216">
    <property type="protein sequence ID" value="CAG2106077.1"/>
    <property type="molecule type" value="Genomic_DNA"/>
</dbReference>